<gene>
    <name evidence="7" type="ORF">HMPREF9447_05032</name>
</gene>
<dbReference type="GO" id="GO:0009279">
    <property type="term" value="C:cell outer membrane"/>
    <property type="evidence" value="ECO:0007669"/>
    <property type="project" value="UniProtKB-SubCell"/>
</dbReference>
<evidence type="ECO:0000313" key="8">
    <source>
        <dbReference type="Proteomes" id="UP000009872"/>
    </source>
</evidence>
<organism evidence="7 8">
    <name type="scientific">Bacteroides oleiciplenus YIT 12058</name>
    <dbReference type="NCBI Taxonomy" id="742727"/>
    <lineage>
        <taxon>Bacteria</taxon>
        <taxon>Pseudomonadati</taxon>
        <taxon>Bacteroidota</taxon>
        <taxon>Bacteroidia</taxon>
        <taxon>Bacteroidales</taxon>
        <taxon>Bacteroidaceae</taxon>
        <taxon>Bacteroides</taxon>
    </lineage>
</organism>
<evidence type="ECO:0000256" key="2">
    <source>
        <dbReference type="ARBA" id="ARBA00006275"/>
    </source>
</evidence>
<protein>
    <recommendedName>
        <fullName evidence="6">RagB/SusD domain-containing protein</fullName>
    </recommendedName>
</protein>
<dbReference type="SUPFAM" id="SSF48452">
    <property type="entry name" value="TPR-like"/>
    <property type="match status" value="1"/>
</dbReference>
<comment type="similarity">
    <text evidence="2">Belongs to the SusD family.</text>
</comment>
<dbReference type="eggNOG" id="COG3637">
    <property type="taxonomic scope" value="Bacteria"/>
</dbReference>
<dbReference type="HOGENOM" id="CLU_015553_1_2_10"/>
<evidence type="ECO:0000256" key="5">
    <source>
        <dbReference type="ARBA" id="ARBA00023237"/>
    </source>
</evidence>
<evidence type="ECO:0000313" key="7">
    <source>
        <dbReference type="EMBL" id="EKU87573.1"/>
    </source>
</evidence>
<dbReference type="Proteomes" id="UP000009872">
    <property type="component" value="Unassembled WGS sequence"/>
</dbReference>
<dbReference type="Gene3D" id="1.25.40.390">
    <property type="match status" value="1"/>
</dbReference>
<comment type="subcellular location">
    <subcellularLocation>
        <location evidence="1">Cell outer membrane</location>
    </subcellularLocation>
</comment>
<dbReference type="PROSITE" id="PS51257">
    <property type="entry name" value="PROKAR_LIPOPROTEIN"/>
    <property type="match status" value="1"/>
</dbReference>
<accession>K9DSZ8</accession>
<feature type="domain" description="RagB/SusD" evidence="6">
    <location>
        <begin position="316"/>
        <end position="509"/>
    </location>
</feature>
<keyword evidence="3" id="KW-0732">Signal</keyword>
<keyword evidence="4" id="KW-0472">Membrane</keyword>
<dbReference type="AlphaFoldDB" id="K9DSZ8"/>
<proteinExistence type="inferred from homology"/>
<evidence type="ECO:0000256" key="4">
    <source>
        <dbReference type="ARBA" id="ARBA00023136"/>
    </source>
</evidence>
<evidence type="ECO:0000256" key="3">
    <source>
        <dbReference type="ARBA" id="ARBA00022729"/>
    </source>
</evidence>
<evidence type="ECO:0000256" key="1">
    <source>
        <dbReference type="ARBA" id="ARBA00004442"/>
    </source>
</evidence>
<dbReference type="EMBL" id="ADLF01000024">
    <property type="protein sequence ID" value="EKU87573.1"/>
    <property type="molecule type" value="Genomic_DNA"/>
</dbReference>
<reference evidence="7 8" key="1">
    <citation type="submission" date="2012-09" db="EMBL/GenBank/DDBJ databases">
        <title>The Genome Sequence of Bacteroides oleiciplenus YIT 12058.</title>
        <authorList>
            <consortium name="The Broad Institute Genome Sequencing Platform"/>
            <person name="Earl A."/>
            <person name="Ward D."/>
            <person name="Feldgarden M."/>
            <person name="Gevers D."/>
            <person name="Morotomi M."/>
            <person name="Walker B."/>
            <person name="Young S.K."/>
            <person name="Zeng Q."/>
            <person name="Gargeya S."/>
            <person name="Fitzgerald M."/>
            <person name="Haas B."/>
            <person name="Abouelleil A."/>
            <person name="Alvarado L."/>
            <person name="Arachchi H.M."/>
            <person name="Berlin A.M."/>
            <person name="Chapman S.B."/>
            <person name="Goldberg J."/>
            <person name="Griggs A."/>
            <person name="Gujja S."/>
            <person name="Hansen M."/>
            <person name="Howarth C."/>
            <person name="Imamovic A."/>
            <person name="Larimer J."/>
            <person name="McCowen C."/>
            <person name="Montmayeur A."/>
            <person name="Murphy C."/>
            <person name="Neiman D."/>
            <person name="Pearson M."/>
            <person name="Priest M."/>
            <person name="Roberts A."/>
            <person name="Saif S."/>
            <person name="Shea T."/>
            <person name="Sisk P."/>
            <person name="Sykes S."/>
            <person name="Wortman J."/>
            <person name="Nusbaum C."/>
            <person name="Birren B."/>
        </authorList>
    </citation>
    <scope>NUCLEOTIDE SEQUENCE [LARGE SCALE GENOMIC DNA]</scope>
    <source>
        <strain evidence="7 8">YIT 12058</strain>
    </source>
</reference>
<comment type="caution">
    <text evidence="7">The sequence shown here is derived from an EMBL/GenBank/DDBJ whole genome shotgun (WGS) entry which is preliminary data.</text>
</comment>
<dbReference type="InterPro" id="IPR012944">
    <property type="entry name" value="SusD_RagB_dom"/>
</dbReference>
<name>K9DSZ8_9BACE</name>
<sequence>MITNMKKIIYTVSLTLFLVVTSCTLERESYTEINTEMFPQTETDVELAVNALYYYYNTGTWNKDALFAADRKGWISVSEFTAGTLWTGWGGQWDKLYFQQWTAGDTPAELSTWYSRYNVISRCRNTIRTLEKVNLSRSVLAPYIAEVKALRGMMALFMYDFFGPVPIASDEVLDNPEIFVYLPQATDEEYDAMMESDLRDAIADLPEKAEIGRMTKGTAMMILLKYYMIRGKYSEAEILARQIYSMEKSVYSLLDNPSNVFDFGYLDNNEVIYRLSGNLNATSTYQNFTAECLPGDFPFGTMTGGWSGYLMPIDVYETFENGDLRMNCLYPSYINNKGEEKKGWYDENGKWTGDNSQLQLGVIALKYGPDHNSNNSTSANNLIIYRFSDVILTLAECITRNQKAVTNEAITLVNRIRNRAGLANLDAVAISNYDIFMEALFMERIHELFHEGHARQDEIRFGKFTTFAKKRAVTHSKTTQSVEGTYNRFPIPETYITESKGAIRQNSGY</sequence>
<keyword evidence="5" id="KW-0998">Cell outer membrane</keyword>
<evidence type="ECO:0000259" key="6">
    <source>
        <dbReference type="Pfam" id="PF07980"/>
    </source>
</evidence>
<dbReference type="PATRIC" id="fig|742727.4.peg.5139"/>
<dbReference type="Pfam" id="PF07980">
    <property type="entry name" value="SusD_RagB"/>
    <property type="match status" value="1"/>
</dbReference>
<dbReference type="InterPro" id="IPR011990">
    <property type="entry name" value="TPR-like_helical_dom_sf"/>
</dbReference>
<dbReference type="STRING" id="742727.HMPREF9447_05032"/>
<keyword evidence="8" id="KW-1185">Reference proteome</keyword>